<accession>A0A8H7UJ03</accession>
<dbReference type="Proteomes" id="UP000612746">
    <property type="component" value="Unassembled WGS sequence"/>
</dbReference>
<organism evidence="2 3">
    <name type="scientific">Umbelopsis vinacea</name>
    <dbReference type="NCBI Taxonomy" id="44442"/>
    <lineage>
        <taxon>Eukaryota</taxon>
        <taxon>Fungi</taxon>
        <taxon>Fungi incertae sedis</taxon>
        <taxon>Mucoromycota</taxon>
        <taxon>Mucoromycotina</taxon>
        <taxon>Umbelopsidomycetes</taxon>
        <taxon>Umbelopsidales</taxon>
        <taxon>Umbelopsidaceae</taxon>
        <taxon>Umbelopsis</taxon>
    </lineage>
</organism>
<name>A0A8H7UJ03_9FUNG</name>
<comment type="caution">
    <text evidence="2">The sequence shown here is derived from an EMBL/GenBank/DDBJ whole genome shotgun (WGS) entry which is preliminary data.</text>
</comment>
<protein>
    <submittedName>
        <fullName evidence="2">Uncharacterized protein</fullName>
    </submittedName>
</protein>
<dbReference type="OrthoDB" id="5590091at2759"/>
<evidence type="ECO:0000313" key="2">
    <source>
        <dbReference type="EMBL" id="KAG2180789.1"/>
    </source>
</evidence>
<evidence type="ECO:0000256" key="1">
    <source>
        <dbReference type="SAM" id="MobiDB-lite"/>
    </source>
</evidence>
<dbReference type="EMBL" id="JAEPRA010000009">
    <property type="protein sequence ID" value="KAG2180789.1"/>
    <property type="molecule type" value="Genomic_DNA"/>
</dbReference>
<keyword evidence="3" id="KW-1185">Reference proteome</keyword>
<feature type="compositionally biased region" description="Polar residues" evidence="1">
    <location>
        <begin position="64"/>
        <end position="73"/>
    </location>
</feature>
<evidence type="ECO:0000313" key="3">
    <source>
        <dbReference type="Proteomes" id="UP000612746"/>
    </source>
</evidence>
<gene>
    <name evidence="2" type="ORF">INT44_003796</name>
</gene>
<feature type="compositionally biased region" description="Polar residues" evidence="1">
    <location>
        <begin position="1"/>
        <end position="11"/>
    </location>
</feature>
<proteinExistence type="predicted"/>
<reference evidence="2" key="1">
    <citation type="submission" date="2020-12" db="EMBL/GenBank/DDBJ databases">
        <title>Metabolic potential, ecology and presence of endohyphal bacteria is reflected in genomic diversity of Mucoromycotina.</title>
        <authorList>
            <person name="Muszewska A."/>
            <person name="Okrasinska A."/>
            <person name="Steczkiewicz K."/>
            <person name="Drgas O."/>
            <person name="Orlowska M."/>
            <person name="Perlinska-Lenart U."/>
            <person name="Aleksandrzak-Piekarczyk T."/>
            <person name="Szatraj K."/>
            <person name="Zielenkiewicz U."/>
            <person name="Pilsyk S."/>
            <person name="Malc E."/>
            <person name="Mieczkowski P."/>
            <person name="Kruszewska J.S."/>
            <person name="Biernat P."/>
            <person name="Pawlowska J."/>
        </authorList>
    </citation>
    <scope>NUCLEOTIDE SEQUENCE</scope>
    <source>
        <strain evidence="2">WA0000051536</strain>
    </source>
</reference>
<dbReference type="AlphaFoldDB" id="A0A8H7UJ03"/>
<sequence length="278" mass="31273">MMYTVAPTSTLPIKDKPAPLSNLMPSADKLSSPPPHKSKVSLRIETKPSEPVPIPNAKYGPTGFPSTTVPPDSPPLTASTDNDYILLDHLKNDDSMVETIATIQSTFLWDGICRGRFLSFPHLALHGDAQTSYIMRVLERWLCDKLMQPQLGDRLPILEESIPDSCRSIMATMHQEKHLLRPFHTCLIQIRSGHLYNLPLISNGNTFIDVDEFIRDYPLFVDVCIKIIPRSFRPAKNRPTGDAEHCRLLLSFETIVGKSDEIEQLQPYLLSELVDVTD</sequence>
<feature type="region of interest" description="Disordered" evidence="1">
    <location>
        <begin position="1"/>
        <end position="73"/>
    </location>
</feature>